<dbReference type="EMBL" id="PNYB01000010">
    <property type="protein sequence ID" value="PMS24405.1"/>
    <property type="molecule type" value="Genomic_DNA"/>
</dbReference>
<dbReference type="InterPro" id="IPR038591">
    <property type="entry name" value="NolW-like_sf"/>
</dbReference>
<dbReference type="Pfam" id="PF21304">
    <property type="entry name" value="T3S_SPI-1_N0"/>
    <property type="match status" value="1"/>
</dbReference>
<dbReference type="Gene3D" id="3.55.50.30">
    <property type="match status" value="1"/>
</dbReference>
<feature type="domain" description="NolW-like" evidence="1">
    <location>
        <begin position="128"/>
        <end position="187"/>
    </location>
</feature>
<dbReference type="InterPro" id="IPR050810">
    <property type="entry name" value="Bact_Secretion_Sys_Channel"/>
</dbReference>
<dbReference type="Gene3D" id="3.30.1370.120">
    <property type="match status" value="1"/>
</dbReference>
<proteinExistence type="predicted"/>
<keyword evidence="4" id="KW-1185">Reference proteome</keyword>
<dbReference type="PANTHER" id="PTHR30332">
    <property type="entry name" value="PROBABLE GENERAL SECRETION PATHWAY PROTEIN D"/>
    <property type="match status" value="1"/>
</dbReference>
<reference evidence="3 4" key="1">
    <citation type="submission" date="2018-01" db="EMBL/GenBank/DDBJ databases">
        <title>Whole genome analyses suggest that Burkholderia sensu lato contains two further novel genera in the rhizoxinica-symbiotica group Mycetohabitans gen. nov., and Trinickia gen. nov.: implications for the evolution of diazotrophy and nodulation in the Burkholderiaceae.</title>
        <authorList>
            <person name="Estrada-de los Santos P."/>
            <person name="Palmer M."/>
            <person name="Chavez-Ramirez B."/>
            <person name="Beukes C."/>
            <person name="Steenkamp E.T."/>
            <person name="Hirsch A.M."/>
            <person name="Manyaka P."/>
            <person name="Maluk M."/>
            <person name="Lafos M."/>
            <person name="Crook M."/>
            <person name="Gross E."/>
            <person name="Simon M.F."/>
            <person name="Bueno dos Reis Junior F."/>
            <person name="Poole P.S."/>
            <person name="Venter S.N."/>
            <person name="James E.K."/>
        </authorList>
    </citation>
    <scope>NUCLEOTIDE SEQUENCE [LARGE SCALE GENOMIC DNA]</scope>
    <source>
        <strain evidence="3 4">GP25-8</strain>
    </source>
</reference>
<evidence type="ECO:0000313" key="3">
    <source>
        <dbReference type="EMBL" id="PMS24405.1"/>
    </source>
</evidence>
<feature type="domain" description="SPI-1 type 3 secretion system secretin N0" evidence="2">
    <location>
        <begin position="54"/>
        <end position="116"/>
    </location>
</feature>
<protein>
    <recommendedName>
        <fullName evidence="5">NolW-like domain-containing protein</fullName>
    </recommendedName>
</protein>
<dbReference type="InterPro" id="IPR005644">
    <property type="entry name" value="NolW-like"/>
</dbReference>
<comment type="caution">
    <text evidence="3">The sequence shown here is derived from an EMBL/GenBank/DDBJ whole genome shotgun (WGS) entry which is preliminary data.</text>
</comment>
<evidence type="ECO:0000313" key="4">
    <source>
        <dbReference type="Proteomes" id="UP000235347"/>
    </source>
</evidence>
<dbReference type="Proteomes" id="UP000235347">
    <property type="component" value="Unassembled WGS sequence"/>
</dbReference>
<sequence>MTIDRLFAALAASGRRTARLTAAGRFTLAACVAAASAAQARADVPPWQTSRFEYSAASASVRDALAELSQQGHVPIVVATDVDSRIAGRFNMTPQHFLDVATTDSGLDWYYDGTVVRVSRTSARRTLAIRLDYAEPEELFSVLRETRIADPRFPPQLDEGARVVTVSGPPAFVTHVEQAARALERGARERTRTAVRVVKLTSARASDRDERQGDRVIVEPGVATLIRQRARTAREQPLTPGVTPIEYETPLPILEADAANNAVLVRDRPERLAADVAMIESYDRRPTIVRLVTYVAQVDNDALAALPLPWRAAENPGAARVAYTDDEGADMLAQLRTFEHEGRAHIELARDMTTVDGTPVTVDRYENRLVEAVDRGEDETADGRGNALLDVATGIALNVTPVVEPGDGTPSGTGHVALTVRLTNDAKGASATQQAHAEVRPRRCVVIALPAQAAAPAAPLAGQPSGASSTEAGAAPLRTQVVLIVPYLSGSGSNGA</sequence>
<dbReference type="InterPro" id="IPR049034">
    <property type="entry name" value="T3S_SPI-1_N0"/>
</dbReference>
<dbReference type="RefSeq" id="WP_102610457.1">
    <property type="nucleotide sequence ID" value="NZ_CADIKD010000007.1"/>
</dbReference>
<evidence type="ECO:0008006" key="5">
    <source>
        <dbReference type="Google" id="ProtNLM"/>
    </source>
</evidence>
<dbReference type="GO" id="GO:0009306">
    <property type="term" value="P:protein secretion"/>
    <property type="evidence" value="ECO:0007669"/>
    <property type="project" value="TreeGrafter"/>
</dbReference>
<dbReference type="PANTHER" id="PTHR30332:SF5">
    <property type="entry name" value="SPI-1 TYPE 3 SECRETION SYSTEM SECRETIN"/>
    <property type="match status" value="1"/>
</dbReference>
<dbReference type="AlphaFoldDB" id="A0A2N7W4R9"/>
<name>A0A2N7W4R9_9BURK</name>
<accession>A0A2N7W4R9</accession>
<evidence type="ECO:0000259" key="2">
    <source>
        <dbReference type="Pfam" id="PF21304"/>
    </source>
</evidence>
<organism evidence="3 4">
    <name type="scientific">Trinickia soli</name>
    <dbReference type="NCBI Taxonomy" id="380675"/>
    <lineage>
        <taxon>Bacteria</taxon>
        <taxon>Pseudomonadati</taxon>
        <taxon>Pseudomonadota</taxon>
        <taxon>Betaproteobacteria</taxon>
        <taxon>Burkholderiales</taxon>
        <taxon>Burkholderiaceae</taxon>
        <taxon>Trinickia</taxon>
    </lineage>
</organism>
<dbReference type="Pfam" id="PF03958">
    <property type="entry name" value="Secretin_N"/>
    <property type="match status" value="1"/>
</dbReference>
<dbReference type="GO" id="GO:0015627">
    <property type="term" value="C:type II protein secretion system complex"/>
    <property type="evidence" value="ECO:0007669"/>
    <property type="project" value="TreeGrafter"/>
</dbReference>
<gene>
    <name evidence="3" type="ORF">C0Z19_14165</name>
</gene>
<evidence type="ECO:0000259" key="1">
    <source>
        <dbReference type="Pfam" id="PF03958"/>
    </source>
</evidence>